<name>A0AA39FJS3_9HYME</name>
<evidence type="ECO:0000256" key="6">
    <source>
        <dbReference type="ARBA" id="ARBA00047407"/>
    </source>
</evidence>
<feature type="active site" description="Charge relay system" evidence="7">
    <location>
        <position position="79"/>
    </location>
</feature>
<dbReference type="Pfam" id="PF01425">
    <property type="entry name" value="Amidase"/>
    <property type="match status" value="1"/>
</dbReference>
<reference evidence="9" key="1">
    <citation type="journal article" date="2023" name="bioRxiv">
        <title>Scaffold-level genome assemblies of two parasitoid biocontrol wasps reveal the parthenogenesis mechanism and an associated novel virus.</title>
        <authorList>
            <person name="Inwood S."/>
            <person name="Skelly J."/>
            <person name="Guhlin J."/>
            <person name="Harrop T."/>
            <person name="Goldson S."/>
            <person name="Dearden P."/>
        </authorList>
    </citation>
    <scope>NUCLEOTIDE SEQUENCE</scope>
    <source>
        <strain evidence="9">Irish</strain>
        <tissue evidence="9">Whole body</tissue>
    </source>
</reference>
<dbReference type="InterPro" id="IPR020556">
    <property type="entry name" value="Amidase_CS"/>
</dbReference>
<feature type="active site" description="Acyl-ester intermediate" evidence="7">
    <location>
        <position position="201"/>
    </location>
</feature>
<protein>
    <recommendedName>
        <fullName evidence="7">Glutamyl-tRNA(Gln) amidotransferase subunit A, mitochondrial</fullName>
        <shortName evidence="7">Glu-AdT subunit A</shortName>
        <ecNumber evidence="7">6.3.5.7</ecNumber>
    </recommendedName>
</protein>
<dbReference type="EMBL" id="JAQQBS010000003">
    <property type="protein sequence ID" value="KAK0170887.1"/>
    <property type="molecule type" value="Genomic_DNA"/>
</dbReference>
<dbReference type="InterPro" id="IPR023631">
    <property type="entry name" value="Amidase_dom"/>
</dbReference>
<comment type="caution">
    <text evidence="9">The sequence shown here is derived from an EMBL/GenBank/DDBJ whole genome shotgun (WGS) entry which is preliminary data.</text>
</comment>
<dbReference type="Proteomes" id="UP001168990">
    <property type="component" value="Unassembled WGS sequence"/>
</dbReference>
<dbReference type="HAMAP" id="MF_00120">
    <property type="entry name" value="GatA"/>
    <property type="match status" value="1"/>
</dbReference>
<keyword evidence="7" id="KW-0496">Mitochondrion</keyword>
<evidence type="ECO:0000256" key="1">
    <source>
        <dbReference type="ARBA" id="ARBA00008069"/>
    </source>
</evidence>
<keyword evidence="5 7" id="KW-0648">Protein biosynthesis</keyword>
<comment type="catalytic activity">
    <reaction evidence="6 7">
        <text>L-glutamyl-tRNA(Gln) + L-glutamine + ATP + H2O = L-glutaminyl-tRNA(Gln) + L-glutamate + ADP + phosphate + H(+)</text>
        <dbReference type="Rhea" id="RHEA:17521"/>
        <dbReference type="Rhea" id="RHEA-COMP:9681"/>
        <dbReference type="Rhea" id="RHEA-COMP:9684"/>
        <dbReference type="ChEBI" id="CHEBI:15377"/>
        <dbReference type="ChEBI" id="CHEBI:15378"/>
        <dbReference type="ChEBI" id="CHEBI:29985"/>
        <dbReference type="ChEBI" id="CHEBI:30616"/>
        <dbReference type="ChEBI" id="CHEBI:43474"/>
        <dbReference type="ChEBI" id="CHEBI:58359"/>
        <dbReference type="ChEBI" id="CHEBI:78520"/>
        <dbReference type="ChEBI" id="CHEBI:78521"/>
        <dbReference type="ChEBI" id="CHEBI:456216"/>
        <dbReference type="EC" id="6.3.5.7"/>
    </reaction>
</comment>
<evidence type="ECO:0000313" key="10">
    <source>
        <dbReference type="Proteomes" id="UP001168990"/>
    </source>
</evidence>
<keyword evidence="10" id="KW-1185">Reference proteome</keyword>
<dbReference type="GO" id="GO:0005739">
    <property type="term" value="C:mitochondrion"/>
    <property type="evidence" value="ECO:0007669"/>
    <property type="project" value="UniProtKB-SubCell"/>
</dbReference>
<dbReference type="EC" id="6.3.5.7" evidence="7"/>
<evidence type="ECO:0000256" key="4">
    <source>
        <dbReference type="ARBA" id="ARBA00022840"/>
    </source>
</evidence>
<dbReference type="GO" id="GO:0070681">
    <property type="term" value="P:glutaminyl-tRNAGln biosynthesis via transamidation"/>
    <property type="evidence" value="ECO:0007669"/>
    <property type="project" value="UniProtKB-UniRule"/>
</dbReference>
<gene>
    <name evidence="7" type="primary">GatA</name>
    <name evidence="9" type="ORF">PV328_008678</name>
</gene>
<evidence type="ECO:0000259" key="8">
    <source>
        <dbReference type="Pfam" id="PF01425"/>
    </source>
</evidence>
<comment type="subcellular location">
    <subcellularLocation>
        <location evidence="7">Mitochondrion</location>
    </subcellularLocation>
</comment>
<dbReference type="AlphaFoldDB" id="A0AA39FJS3"/>
<comment type="function">
    <text evidence="7">Allows the formation of correctly charged Gln-tRNA(Gln) through the transamidation of misacylated Glu-tRNA(Gln) in the mitochondria. The reaction takes place in the presence of glutamine and ATP through an activated gamma-phospho-Glu-tRNA(Gln).</text>
</comment>
<dbReference type="GO" id="GO:0030956">
    <property type="term" value="C:glutamyl-tRNA(Gln) amidotransferase complex"/>
    <property type="evidence" value="ECO:0007669"/>
    <property type="project" value="UniProtKB-UniRule"/>
</dbReference>
<dbReference type="GO" id="GO:0050567">
    <property type="term" value="F:glutaminyl-tRNA synthase (glutamine-hydrolyzing) activity"/>
    <property type="evidence" value="ECO:0007669"/>
    <property type="project" value="UniProtKB-UniRule"/>
</dbReference>
<evidence type="ECO:0000256" key="7">
    <source>
        <dbReference type="HAMAP-Rule" id="MF_03150"/>
    </source>
</evidence>
<feature type="active site" description="Charge relay system" evidence="7">
    <location>
        <position position="177"/>
    </location>
</feature>
<evidence type="ECO:0000256" key="3">
    <source>
        <dbReference type="ARBA" id="ARBA00022741"/>
    </source>
</evidence>
<dbReference type="PROSITE" id="PS00571">
    <property type="entry name" value="AMIDASES"/>
    <property type="match status" value="1"/>
</dbReference>
<keyword evidence="4 7" id="KW-0067">ATP-binding</keyword>
<proteinExistence type="inferred from homology"/>
<organism evidence="9 10">
    <name type="scientific">Microctonus aethiopoides</name>
    <dbReference type="NCBI Taxonomy" id="144406"/>
    <lineage>
        <taxon>Eukaryota</taxon>
        <taxon>Metazoa</taxon>
        <taxon>Ecdysozoa</taxon>
        <taxon>Arthropoda</taxon>
        <taxon>Hexapoda</taxon>
        <taxon>Insecta</taxon>
        <taxon>Pterygota</taxon>
        <taxon>Neoptera</taxon>
        <taxon>Endopterygota</taxon>
        <taxon>Hymenoptera</taxon>
        <taxon>Apocrita</taxon>
        <taxon>Ichneumonoidea</taxon>
        <taxon>Braconidae</taxon>
        <taxon>Euphorinae</taxon>
        <taxon>Microctonus</taxon>
    </lineage>
</organism>
<dbReference type="InterPro" id="IPR000120">
    <property type="entry name" value="Amidase"/>
</dbReference>
<dbReference type="GO" id="GO:0005524">
    <property type="term" value="F:ATP binding"/>
    <property type="evidence" value="ECO:0007669"/>
    <property type="project" value="UniProtKB-KW"/>
</dbReference>
<evidence type="ECO:0000256" key="5">
    <source>
        <dbReference type="ARBA" id="ARBA00022917"/>
    </source>
</evidence>
<accession>A0AA39FJS3</accession>
<keyword evidence="2 7" id="KW-0436">Ligase</keyword>
<keyword evidence="3 7" id="KW-0547">Nucleotide-binding</keyword>
<sequence>MNKILSAPIKEVSHKIAIGEVCPTELYRSSMKLISNVKPLNAYVNVTENLAKTQAEYSDKRQSDGKLLGQLDGIPIAIKDNFCIEGQPTTCSSLMLSNFVPGYSATVYNRLRDNGAVLVGKTNLDQFAMGSGTVDSFYGPVKNLWGSKLISKYISNSSLSSQTERSNCNDWYIAGGSSGGSAVAVATGTCYAALGSDTGGSVRNPAAYCGLVGFKPSYGLVSRHGLIPLVNSMDVPGILTRNVDDNLIIFNKIAGPDPHDSTTIGKKFTQFELNNYSEINGYRIGIPKEYHLDGLNEEILNCWRIISKLLVEAGSSVIPVSLPHTEYSIACYSILNQCEVASNMARFDGLEYGFRSDEMSTEELYAKSRSMGFNDVVRSRILTGNYFLLSENYDDYFVKAMKIRRLISQDFDNTWDSNIDFLLTPTTLSVAPLHSDFISEDNQTQCSIHDFCTQPANMAGIPAINVPIMLSSRGLPISLQLMAPYLHDKKLFKIAKWIENAVDFPRIQLRDDSMVL</sequence>
<dbReference type="PANTHER" id="PTHR11895">
    <property type="entry name" value="TRANSAMIDASE"/>
    <property type="match status" value="1"/>
</dbReference>
<reference evidence="9" key="2">
    <citation type="submission" date="2023-03" db="EMBL/GenBank/DDBJ databases">
        <authorList>
            <person name="Inwood S.N."/>
            <person name="Skelly J.G."/>
            <person name="Guhlin J."/>
            <person name="Harrop T.W.R."/>
            <person name="Goldson S.G."/>
            <person name="Dearden P.K."/>
        </authorList>
    </citation>
    <scope>NUCLEOTIDE SEQUENCE</scope>
    <source>
        <strain evidence="9">Irish</strain>
        <tissue evidence="9">Whole body</tissue>
    </source>
</reference>
<dbReference type="PANTHER" id="PTHR11895:SF7">
    <property type="entry name" value="GLUTAMYL-TRNA(GLN) AMIDOTRANSFERASE SUBUNIT A, MITOCHONDRIAL"/>
    <property type="match status" value="1"/>
</dbReference>
<dbReference type="GO" id="GO:0032543">
    <property type="term" value="P:mitochondrial translation"/>
    <property type="evidence" value="ECO:0007669"/>
    <property type="project" value="UniProtKB-UniRule"/>
</dbReference>
<evidence type="ECO:0000313" key="9">
    <source>
        <dbReference type="EMBL" id="KAK0170887.1"/>
    </source>
</evidence>
<dbReference type="SUPFAM" id="SSF75304">
    <property type="entry name" value="Amidase signature (AS) enzymes"/>
    <property type="match status" value="1"/>
</dbReference>
<dbReference type="InterPro" id="IPR036928">
    <property type="entry name" value="AS_sf"/>
</dbReference>
<comment type="subunit">
    <text evidence="7">Subunit of the heterotrimeric GatCAB amidotransferase (AdT) complex, composed of A, B and C subunits.</text>
</comment>
<feature type="domain" description="Amidase" evidence="8">
    <location>
        <begin position="34"/>
        <end position="491"/>
    </location>
</feature>
<dbReference type="Gene3D" id="3.90.1300.10">
    <property type="entry name" value="Amidase signature (AS) domain"/>
    <property type="match status" value="1"/>
</dbReference>
<dbReference type="InterPro" id="IPR004412">
    <property type="entry name" value="GatA"/>
</dbReference>
<comment type="similarity">
    <text evidence="1 7">Belongs to the amidase family. GatA subfamily.</text>
</comment>
<evidence type="ECO:0000256" key="2">
    <source>
        <dbReference type="ARBA" id="ARBA00022598"/>
    </source>
</evidence>